<keyword evidence="6" id="KW-1185">Reference proteome</keyword>
<dbReference type="AlphaFoldDB" id="A0AA86T5P0"/>
<feature type="region of interest" description="Disordered" evidence="4">
    <location>
        <begin position="1"/>
        <end position="46"/>
    </location>
</feature>
<proteinExistence type="predicted"/>
<dbReference type="EMBL" id="OY731401">
    <property type="protein sequence ID" value="CAJ1951715.1"/>
    <property type="molecule type" value="Genomic_DNA"/>
</dbReference>
<keyword evidence="1" id="KW-0678">Repressor</keyword>
<dbReference type="InterPro" id="IPR040356">
    <property type="entry name" value="SPEAR"/>
</dbReference>
<protein>
    <submittedName>
        <fullName evidence="5">Uncharacterized protein</fullName>
    </submittedName>
</protein>
<dbReference type="GO" id="GO:0003700">
    <property type="term" value="F:DNA-binding transcription factor activity"/>
    <property type="evidence" value="ECO:0007669"/>
    <property type="project" value="InterPro"/>
</dbReference>
<sequence length="75" mass="8156">MDGSYFGEPNMGNERVSGGSSSSSRKGKKNNQDKPKQPQRGLGVAQLEKIRLHGQMACGAYHPPLHAPYPSNFNN</sequence>
<evidence type="ECO:0000313" key="6">
    <source>
        <dbReference type="Proteomes" id="UP001189624"/>
    </source>
</evidence>
<dbReference type="Gramene" id="rna-AYBTSS11_LOCUS14922">
    <property type="protein sequence ID" value="CAJ1951715.1"/>
    <property type="gene ID" value="gene-AYBTSS11_LOCUS14922"/>
</dbReference>
<evidence type="ECO:0000256" key="3">
    <source>
        <dbReference type="ARBA" id="ARBA00023163"/>
    </source>
</evidence>
<dbReference type="PANTHER" id="PTHR33388:SF18">
    <property type="entry name" value="PROTEIN SPEAR1"/>
    <property type="match status" value="1"/>
</dbReference>
<evidence type="ECO:0000256" key="4">
    <source>
        <dbReference type="SAM" id="MobiDB-lite"/>
    </source>
</evidence>
<keyword evidence="3" id="KW-0804">Transcription</keyword>
<dbReference type="PANTHER" id="PTHR33388">
    <property type="entry name" value="OS01G0212500 PROTEIN"/>
    <property type="match status" value="1"/>
</dbReference>
<evidence type="ECO:0000256" key="2">
    <source>
        <dbReference type="ARBA" id="ARBA00023015"/>
    </source>
</evidence>
<name>A0AA86T5P0_9FABA</name>
<organism evidence="5 6">
    <name type="scientific">Sphenostylis stenocarpa</name>
    <dbReference type="NCBI Taxonomy" id="92480"/>
    <lineage>
        <taxon>Eukaryota</taxon>
        <taxon>Viridiplantae</taxon>
        <taxon>Streptophyta</taxon>
        <taxon>Embryophyta</taxon>
        <taxon>Tracheophyta</taxon>
        <taxon>Spermatophyta</taxon>
        <taxon>Magnoliopsida</taxon>
        <taxon>eudicotyledons</taxon>
        <taxon>Gunneridae</taxon>
        <taxon>Pentapetalae</taxon>
        <taxon>rosids</taxon>
        <taxon>fabids</taxon>
        <taxon>Fabales</taxon>
        <taxon>Fabaceae</taxon>
        <taxon>Papilionoideae</taxon>
        <taxon>50 kb inversion clade</taxon>
        <taxon>NPAAA clade</taxon>
        <taxon>indigoferoid/millettioid clade</taxon>
        <taxon>Phaseoleae</taxon>
        <taxon>Sphenostylis</taxon>
    </lineage>
</organism>
<keyword evidence="2" id="KW-0805">Transcription regulation</keyword>
<dbReference type="Proteomes" id="UP001189624">
    <property type="component" value="Chromosome 4"/>
</dbReference>
<gene>
    <name evidence="5" type="ORF">AYBTSS11_LOCUS14922</name>
</gene>
<reference evidence="5" key="1">
    <citation type="submission" date="2023-10" db="EMBL/GenBank/DDBJ databases">
        <authorList>
            <person name="Domelevo Entfellner J.-B."/>
        </authorList>
    </citation>
    <scope>NUCLEOTIDE SEQUENCE</scope>
</reference>
<evidence type="ECO:0000256" key="1">
    <source>
        <dbReference type="ARBA" id="ARBA00022491"/>
    </source>
</evidence>
<evidence type="ECO:0000313" key="5">
    <source>
        <dbReference type="EMBL" id="CAJ1951715.1"/>
    </source>
</evidence>
<feature type="non-terminal residue" evidence="5">
    <location>
        <position position="75"/>
    </location>
</feature>
<accession>A0AA86T5P0</accession>